<keyword evidence="2" id="KW-0677">Repeat</keyword>
<dbReference type="PANTHER" id="PTHR47186:SF3">
    <property type="entry name" value="OS09G0267800 PROTEIN"/>
    <property type="match status" value="1"/>
</dbReference>
<evidence type="ECO:0000313" key="5">
    <source>
        <dbReference type="RefSeq" id="XP_030550926.1"/>
    </source>
</evidence>
<dbReference type="SUPFAM" id="SSF52058">
    <property type="entry name" value="L domain-like"/>
    <property type="match status" value="2"/>
</dbReference>
<sequence length="534" mass="59983">MKKIETLSACECLSVNNCSSVGNLTSLLRLSLEHVKISELPLEIGVLVKLEYLSLRGCNLLKRIPEKIGNLESLVMLNLSHTHIAELPNSLGNLKNLKTLRMCSSSIRSIPSAIGMLEKLEELDAENCQRLEGTIPDDIGRLLSLRILKLSDTRICYIPRLPESLLSVHIGTNLMTELPDLSILINLRELNLEIPQVPKFCLGEEDSTFVDTTELVRHPSPWWIGRLCNLESLKLSCDNIIVLHADIGLLSELKRLELVCFKLQFLPRLPSGLLCLLIKSSRSLESSIDISNLKELSELRIYSSAITGVHGLDGLENLQTLDLQALSTLERLPDLSNLKKLNELHLGHCHNLVDIQSIQGLGHLRILELIDIVQLERVPDLSNLKKLTELHLQQCHNLTEIRSFEGLENLIMLELGELPLLEGLPDLSDLKKLTKLDVRQCHLLVKIQGRLDSLEDLCIYGCRSLVEMPAPSSFKNLKSLQLRDCEMLQMQQVWLPKSDTVDTEFGSSECLMTRRSGICVCQLGRHFFLPSLPS</sequence>
<evidence type="ECO:0000256" key="1">
    <source>
        <dbReference type="ARBA" id="ARBA00022614"/>
    </source>
</evidence>
<feature type="domain" description="Disease resistance R13L4/SHOC-2-like LRR" evidence="3">
    <location>
        <begin position="63"/>
        <end position="151"/>
    </location>
</feature>
<dbReference type="OrthoDB" id="1821759at2759"/>
<name>A0A8B8QUQ7_9MYRT</name>
<dbReference type="Pfam" id="PF23598">
    <property type="entry name" value="LRR_14"/>
    <property type="match status" value="1"/>
</dbReference>
<keyword evidence="4" id="KW-1185">Reference proteome</keyword>
<protein>
    <submittedName>
        <fullName evidence="5">Disease resistance protein RPV1-like</fullName>
    </submittedName>
</protein>
<dbReference type="Proteomes" id="UP000827889">
    <property type="component" value="Chromosome 4"/>
</dbReference>
<dbReference type="SMART" id="SM00369">
    <property type="entry name" value="LRR_TYP"/>
    <property type="match status" value="4"/>
</dbReference>
<dbReference type="GeneID" id="115755607"/>
<accession>A0A8B8QUQ7</accession>
<keyword evidence="1" id="KW-0433">Leucine-rich repeat</keyword>
<dbReference type="KEGG" id="rarg:115755607"/>
<reference evidence="5" key="1">
    <citation type="submission" date="2025-08" db="UniProtKB">
        <authorList>
            <consortium name="RefSeq"/>
        </authorList>
    </citation>
    <scope>IDENTIFICATION</scope>
    <source>
        <tissue evidence="5">Leaf</tissue>
    </source>
</reference>
<dbReference type="Gene3D" id="3.80.10.10">
    <property type="entry name" value="Ribonuclease Inhibitor"/>
    <property type="match status" value="2"/>
</dbReference>
<evidence type="ECO:0000256" key="2">
    <source>
        <dbReference type="ARBA" id="ARBA00022737"/>
    </source>
</evidence>
<dbReference type="InterPro" id="IPR055414">
    <property type="entry name" value="LRR_R13L4/SHOC2-like"/>
</dbReference>
<proteinExistence type="predicted"/>
<dbReference type="InterPro" id="IPR003591">
    <property type="entry name" value="Leu-rich_rpt_typical-subtyp"/>
</dbReference>
<gene>
    <name evidence="5" type="primary">LOC115755607</name>
</gene>
<dbReference type="AlphaFoldDB" id="A0A8B8QUQ7"/>
<dbReference type="PANTHER" id="PTHR47186">
    <property type="entry name" value="LEUCINE-RICH REPEAT-CONTAINING PROTEIN 57"/>
    <property type="match status" value="1"/>
</dbReference>
<dbReference type="InterPro" id="IPR032675">
    <property type="entry name" value="LRR_dom_sf"/>
</dbReference>
<evidence type="ECO:0000313" key="4">
    <source>
        <dbReference type="Proteomes" id="UP000827889"/>
    </source>
</evidence>
<dbReference type="RefSeq" id="XP_030550926.1">
    <property type="nucleotide sequence ID" value="XM_030695066.1"/>
</dbReference>
<evidence type="ECO:0000259" key="3">
    <source>
        <dbReference type="Pfam" id="PF23598"/>
    </source>
</evidence>
<organism evidence="4 5">
    <name type="scientific">Rhodamnia argentea</name>
    <dbReference type="NCBI Taxonomy" id="178133"/>
    <lineage>
        <taxon>Eukaryota</taxon>
        <taxon>Viridiplantae</taxon>
        <taxon>Streptophyta</taxon>
        <taxon>Embryophyta</taxon>
        <taxon>Tracheophyta</taxon>
        <taxon>Spermatophyta</taxon>
        <taxon>Magnoliopsida</taxon>
        <taxon>eudicotyledons</taxon>
        <taxon>Gunneridae</taxon>
        <taxon>Pentapetalae</taxon>
        <taxon>rosids</taxon>
        <taxon>malvids</taxon>
        <taxon>Myrtales</taxon>
        <taxon>Myrtaceae</taxon>
        <taxon>Myrtoideae</taxon>
        <taxon>Myrteae</taxon>
        <taxon>Australasian group</taxon>
        <taxon>Rhodamnia</taxon>
    </lineage>
</organism>